<sequence>MIEKLYRSPIAYIMLGGILVSAFLFNSMLKFADEGNAVMVILIGISIGIVALFITRAIAYQKHGGLFPK</sequence>
<dbReference type="RefSeq" id="WP_091690233.1">
    <property type="nucleotide sequence ID" value="NZ_CAAGSJ010000006.1"/>
</dbReference>
<organism evidence="2 3">
    <name type="scientific">Methanococcoides vulcani</name>
    <dbReference type="NCBI Taxonomy" id="1353158"/>
    <lineage>
        <taxon>Archaea</taxon>
        <taxon>Methanobacteriati</taxon>
        <taxon>Methanobacteriota</taxon>
        <taxon>Stenosarchaea group</taxon>
        <taxon>Methanomicrobia</taxon>
        <taxon>Methanosarcinales</taxon>
        <taxon>Methanosarcinaceae</taxon>
        <taxon>Methanococcoides</taxon>
    </lineage>
</organism>
<proteinExistence type="predicted"/>
<feature type="transmembrane region" description="Helical" evidence="1">
    <location>
        <begin position="37"/>
        <end position="59"/>
    </location>
</feature>
<dbReference type="Proteomes" id="UP000243338">
    <property type="component" value="Unassembled WGS sequence"/>
</dbReference>
<keyword evidence="3" id="KW-1185">Reference proteome</keyword>
<protein>
    <submittedName>
        <fullName evidence="2">Uncharacterized protein</fullName>
    </submittedName>
</protein>
<keyword evidence="1" id="KW-0812">Transmembrane</keyword>
<dbReference type="STRING" id="1353158.SAMN04488587_1767"/>
<dbReference type="EMBL" id="FOHQ01000005">
    <property type="protein sequence ID" value="SES96773.1"/>
    <property type="molecule type" value="Genomic_DNA"/>
</dbReference>
<keyword evidence="1" id="KW-0472">Membrane</keyword>
<name>A0A1I0AQU5_9EURY</name>
<dbReference type="OrthoDB" id="141249at2157"/>
<accession>A0A1I0AQU5</accession>
<gene>
    <name evidence="2" type="ORF">SAMN04488587_1767</name>
</gene>
<evidence type="ECO:0000313" key="2">
    <source>
        <dbReference type="EMBL" id="SES96773.1"/>
    </source>
</evidence>
<reference evidence="3" key="1">
    <citation type="submission" date="2016-10" db="EMBL/GenBank/DDBJ databases">
        <authorList>
            <person name="Varghese N."/>
            <person name="Submissions S."/>
        </authorList>
    </citation>
    <scope>NUCLEOTIDE SEQUENCE [LARGE SCALE GENOMIC DNA]</scope>
    <source>
        <strain evidence="3">SLH 33</strain>
    </source>
</reference>
<evidence type="ECO:0000256" key="1">
    <source>
        <dbReference type="SAM" id="Phobius"/>
    </source>
</evidence>
<feature type="transmembrane region" description="Helical" evidence="1">
    <location>
        <begin position="12"/>
        <end position="31"/>
    </location>
</feature>
<keyword evidence="1" id="KW-1133">Transmembrane helix</keyword>
<evidence type="ECO:0000313" key="3">
    <source>
        <dbReference type="Proteomes" id="UP000243338"/>
    </source>
</evidence>
<dbReference type="AlphaFoldDB" id="A0A1I0AQU5"/>